<keyword evidence="2" id="KW-1185">Reference proteome</keyword>
<reference evidence="2" key="1">
    <citation type="journal article" date="2019" name="Int. J. Syst. Evol. Microbiol.">
        <title>The Global Catalogue of Microorganisms (GCM) 10K type strain sequencing project: providing services to taxonomists for standard genome sequencing and annotation.</title>
        <authorList>
            <consortium name="The Broad Institute Genomics Platform"/>
            <consortium name="The Broad Institute Genome Sequencing Center for Infectious Disease"/>
            <person name="Wu L."/>
            <person name="Ma J."/>
        </authorList>
    </citation>
    <scope>NUCLEOTIDE SEQUENCE [LARGE SCALE GENOMIC DNA]</scope>
    <source>
        <strain evidence="2">CGMCC 4.7304</strain>
    </source>
</reference>
<name>A0ABV9SSK4_9ACTN</name>
<evidence type="ECO:0000313" key="1">
    <source>
        <dbReference type="EMBL" id="MFC4869310.1"/>
    </source>
</evidence>
<dbReference type="Proteomes" id="UP001595858">
    <property type="component" value="Unassembled WGS sequence"/>
</dbReference>
<dbReference type="RefSeq" id="WP_344142976.1">
    <property type="nucleotide sequence ID" value="NZ_BAAAQI010000006.1"/>
</dbReference>
<evidence type="ECO:0000313" key="2">
    <source>
        <dbReference type="Proteomes" id="UP001595858"/>
    </source>
</evidence>
<accession>A0ABV9SSK4</accession>
<proteinExistence type="predicted"/>
<sequence>MARETADAAPRGPWDITIIPGPEGTNCLVAADGDPIAYVRDWPGGIGDGTGTVDQTGAHMGLWHPAVARAVADWLEQHADAMEADERDYVDAPAEALARALLKEGTTHE</sequence>
<dbReference type="EMBL" id="JBHSIY010000028">
    <property type="protein sequence ID" value="MFC4869310.1"/>
    <property type="molecule type" value="Genomic_DNA"/>
</dbReference>
<protein>
    <submittedName>
        <fullName evidence="1">Uncharacterized protein</fullName>
    </submittedName>
</protein>
<gene>
    <name evidence="1" type="ORF">ACFPCZ_21970</name>
</gene>
<comment type="caution">
    <text evidence="1">The sequence shown here is derived from an EMBL/GenBank/DDBJ whole genome shotgun (WGS) entry which is preliminary data.</text>
</comment>
<organism evidence="1 2">
    <name type="scientific">Streptomonospora arabica</name>
    <dbReference type="NCBI Taxonomy" id="412417"/>
    <lineage>
        <taxon>Bacteria</taxon>
        <taxon>Bacillati</taxon>
        <taxon>Actinomycetota</taxon>
        <taxon>Actinomycetes</taxon>
        <taxon>Streptosporangiales</taxon>
        <taxon>Nocardiopsidaceae</taxon>
        <taxon>Streptomonospora</taxon>
    </lineage>
</organism>